<name>A0A7J4XFA4_9BACE</name>
<dbReference type="GeneID" id="93115527"/>
<dbReference type="EMBL" id="VWMK01000019">
    <property type="protein sequence ID" value="KAA3760718.1"/>
    <property type="molecule type" value="Genomic_DNA"/>
</dbReference>
<dbReference type="PROSITE" id="PS51257">
    <property type="entry name" value="PROKAR_LIPOPROTEIN"/>
    <property type="match status" value="1"/>
</dbReference>
<feature type="signal peptide" evidence="1">
    <location>
        <begin position="1"/>
        <end position="22"/>
    </location>
</feature>
<keyword evidence="2" id="KW-0449">Lipoprotein</keyword>
<organism evidence="2 3">
    <name type="scientific">Bacteroides salyersiae</name>
    <dbReference type="NCBI Taxonomy" id="291644"/>
    <lineage>
        <taxon>Bacteria</taxon>
        <taxon>Pseudomonadati</taxon>
        <taxon>Bacteroidota</taxon>
        <taxon>Bacteroidia</taxon>
        <taxon>Bacteroidales</taxon>
        <taxon>Bacteroidaceae</taxon>
        <taxon>Bacteroides</taxon>
    </lineage>
</organism>
<feature type="chain" id="PRO_5029736601" evidence="1">
    <location>
        <begin position="23"/>
        <end position="579"/>
    </location>
</feature>
<proteinExistence type="predicted"/>
<dbReference type="InterPro" id="IPR024302">
    <property type="entry name" value="SusD-like"/>
</dbReference>
<sequence length="579" mass="66006">MKKIYKSIFFYGLLATTSLIMGSCGDAFDYPDWQIIDDKQSDTSGGDGIDMGDVSDEVLEGELRQAMEYVIDFREHKYQYQRNTNIDVFAGYCTVSKSKFDFGQPLYHTYDYPNGYYGGPLGESQKLFPQLYHAYFFAESHGNPEWKAIAQILYAYSMHELVDFFGVIPYNDYRKLKETNPLEYLSCEDTYKAIFTDLEEAIATLKEKKPSAEMLKRVEGEKEGYSKGDWKNWVRFANSIRLRMALNMVKVNPGDAQTIAESAANDEIGLLTEDFGLPTDNGSTYQHPLHKISAEWEDSRLGASLENIMKRYNNPLLEVWFSKNGAVINSKTSGKKTLDVAKECVGMRQGCSVDPSPAENGYKAFSKFQVKYMPRNFFKVTEVLFLLSEAKLRNWNVGGTSAKDFYEQGIRKVFEENGLSGAADAYLKQTAANTKIVYKDYYQPEFSETDQTRGVQVGVKWDEGDSDEVKLEKIVTQKYIANFPQSAEAWTTFRRTGYPRLFPVVEEVNGVPRNWPDKSFDNELQIRRIPFGESTSNEQVNIPNIEVALGGDNTAGTRVWWDVPTEGRDENNRIIPKNF</sequence>
<reference evidence="2 3" key="1">
    <citation type="journal article" date="2019" name="Nat. Med.">
        <title>A library of human gut bacterial isolates paired with longitudinal multiomics data enables mechanistic microbiome research.</title>
        <authorList>
            <person name="Poyet M."/>
            <person name="Groussin M."/>
            <person name="Gibbons S.M."/>
            <person name="Avila-Pacheco J."/>
            <person name="Jiang X."/>
            <person name="Kearney S.M."/>
            <person name="Perrotta A.R."/>
            <person name="Berdy B."/>
            <person name="Zhao S."/>
            <person name="Lieberman T.D."/>
            <person name="Swanson P.K."/>
            <person name="Smith M."/>
            <person name="Roesemann S."/>
            <person name="Alexander J.E."/>
            <person name="Rich S.A."/>
            <person name="Livny J."/>
            <person name="Vlamakis H."/>
            <person name="Clish C."/>
            <person name="Bullock K."/>
            <person name="Deik A."/>
            <person name="Scott J."/>
            <person name="Pierce K.A."/>
            <person name="Xavier R.J."/>
            <person name="Alm E.J."/>
        </authorList>
    </citation>
    <scope>NUCLEOTIDE SEQUENCE [LARGE SCALE GENOMIC DNA]</scope>
    <source>
        <strain evidence="2 3">BIOML-A10</strain>
    </source>
</reference>
<dbReference type="Pfam" id="PF12741">
    <property type="entry name" value="SusD-like"/>
    <property type="match status" value="1"/>
</dbReference>
<evidence type="ECO:0000313" key="3">
    <source>
        <dbReference type="Proteomes" id="UP000422221"/>
    </source>
</evidence>
<keyword evidence="1" id="KW-0732">Signal</keyword>
<comment type="caution">
    <text evidence="2">The sequence shown here is derived from an EMBL/GenBank/DDBJ whole genome shotgun (WGS) entry which is preliminary data.</text>
</comment>
<dbReference type="AlphaFoldDB" id="A0A7J4XFA4"/>
<dbReference type="InterPro" id="IPR011990">
    <property type="entry name" value="TPR-like_helical_dom_sf"/>
</dbReference>
<accession>A0A7J4XFA4</accession>
<dbReference type="Proteomes" id="UP000422221">
    <property type="component" value="Unassembled WGS sequence"/>
</dbReference>
<evidence type="ECO:0000256" key="1">
    <source>
        <dbReference type="SAM" id="SignalP"/>
    </source>
</evidence>
<gene>
    <name evidence="2" type="ORF">F3F73_17780</name>
</gene>
<protein>
    <submittedName>
        <fullName evidence="2">SusD/RagB family nutrient-binding outer membrane lipoprotein</fullName>
    </submittedName>
</protein>
<dbReference type="SUPFAM" id="SSF48452">
    <property type="entry name" value="TPR-like"/>
    <property type="match status" value="1"/>
</dbReference>
<dbReference type="Gene3D" id="1.25.40.390">
    <property type="match status" value="1"/>
</dbReference>
<evidence type="ECO:0000313" key="2">
    <source>
        <dbReference type="EMBL" id="KAA3760718.1"/>
    </source>
</evidence>
<dbReference type="RefSeq" id="WP_007479011.1">
    <property type="nucleotide sequence ID" value="NZ_CAXSTI010000003.1"/>
</dbReference>